<evidence type="ECO:0000256" key="6">
    <source>
        <dbReference type="ARBA" id="ARBA00022777"/>
    </source>
</evidence>
<evidence type="ECO:0000256" key="3">
    <source>
        <dbReference type="ARBA" id="ARBA00022650"/>
    </source>
</evidence>
<dbReference type="GO" id="GO:0005829">
    <property type="term" value="C:cytosol"/>
    <property type="evidence" value="ECO:0007669"/>
    <property type="project" value="TreeGrafter"/>
</dbReference>
<dbReference type="InterPro" id="IPR002478">
    <property type="entry name" value="PUA"/>
</dbReference>
<keyword evidence="3 8" id="KW-0641">Proline biosynthesis</keyword>
<comment type="subcellular location">
    <subcellularLocation>
        <location evidence="8">Cytoplasm</location>
    </subcellularLocation>
</comment>
<evidence type="ECO:0000259" key="9">
    <source>
        <dbReference type="SMART" id="SM00359"/>
    </source>
</evidence>
<evidence type="ECO:0000256" key="8">
    <source>
        <dbReference type="HAMAP-Rule" id="MF_00456"/>
    </source>
</evidence>
<dbReference type="InterPro" id="IPR015947">
    <property type="entry name" value="PUA-like_sf"/>
</dbReference>
<comment type="function">
    <text evidence="8">Catalyzes the transfer of a phosphate group to glutamate to form L-glutamate 5-phosphate.</text>
</comment>
<dbReference type="CDD" id="cd04242">
    <property type="entry name" value="AAK_G5K_ProB"/>
    <property type="match status" value="1"/>
</dbReference>
<dbReference type="FunFam" id="3.40.1160.10:FF:000006">
    <property type="entry name" value="Glutamate 5-kinase"/>
    <property type="match status" value="1"/>
</dbReference>
<dbReference type="EC" id="2.7.2.11" evidence="8"/>
<keyword evidence="7 8" id="KW-0067">ATP-binding</keyword>
<feature type="binding site" evidence="8">
    <location>
        <position position="18"/>
    </location>
    <ligand>
        <name>ATP</name>
        <dbReference type="ChEBI" id="CHEBI:30616"/>
    </ligand>
</feature>
<dbReference type="InterPro" id="IPR001057">
    <property type="entry name" value="Glu/AcGlu_kinase"/>
</dbReference>
<dbReference type="InterPro" id="IPR036393">
    <property type="entry name" value="AceGlu_kinase-like_sf"/>
</dbReference>
<dbReference type="InterPro" id="IPR036974">
    <property type="entry name" value="PUA_sf"/>
</dbReference>
<evidence type="ECO:0000313" key="11">
    <source>
        <dbReference type="Proteomes" id="UP000199411"/>
    </source>
</evidence>
<keyword evidence="5 8" id="KW-0547">Nucleotide-binding</keyword>
<dbReference type="InterPro" id="IPR001048">
    <property type="entry name" value="Asp/Glu/Uridylate_kinase"/>
</dbReference>
<dbReference type="PROSITE" id="PS50890">
    <property type="entry name" value="PUA"/>
    <property type="match status" value="1"/>
</dbReference>
<dbReference type="EMBL" id="FMYU01000001">
    <property type="protein sequence ID" value="SDB96689.1"/>
    <property type="molecule type" value="Genomic_DNA"/>
</dbReference>
<dbReference type="Gene3D" id="3.40.1160.10">
    <property type="entry name" value="Acetylglutamate kinase-like"/>
    <property type="match status" value="1"/>
</dbReference>
<dbReference type="GO" id="GO:0004349">
    <property type="term" value="F:glutamate 5-kinase activity"/>
    <property type="evidence" value="ECO:0007669"/>
    <property type="project" value="UniProtKB-UniRule"/>
</dbReference>
<protein>
    <recommendedName>
        <fullName evidence="8">Glutamate 5-kinase</fullName>
        <ecNumber evidence="8">2.7.2.11</ecNumber>
    </recommendedName>
    <alternativeName>
        <fullName evidence="8">Gamma-glutamyl kinase</fullName>
        <shortName evidence="8">GK</shortName>
    </alternativeName>
</protein>
<gene>
    <name evidence="8" type="primary">proB</name>
    <name evidence="10" type="ORF">SAMN05660835_00081</name>
</gene>
<evidence type="ECO:0000256" key="5">
    <source>
        <dbReference type="ARBA" id="ARBA00022741"/>
    </source>
</evidence>
<dbReference type="Pfam" id="PF01472">
    <property type="entry name" value="PUA"/>
    <property type="match status" value="1"/>
</dbReference>
<proteinExistence type="inferred from homology"/>
<name>A0A1G6HQY5_9BACT</name>
<keyword evidence="6 8" id="KW-0418">Kinase</keyword>
<dbReference type="GO" id="GO:0005524">
    <property type="term" value="F:ATP binding"/>
    <property type="evidence" value="ECO:0007669"/>
    <property type="project" value="UniProtKB-KW"/>
</dbReference>
<dbReference type="CDD" id="cd21157">
    <property type="entry name" value="PUA_G5K"/>
    <property type="match status" value="1"/>
</dbReference>
<evidence type="ECO:0000313" key="10">
    <source>
        <dbReference type="EMBL" id="SDB96689.1"/>
    </source>
</evidence>
<dbReference type="InterPro" id="IPR005715">
    <property type="entry name" value="Glu_5kinase/COase_Synthase"/>
</dbReference>
<dbReference type="SUPFAM" id="SSF53633">
    <property type="entry name" value="Carbamate kinase-like"/>
    <property type="match status" value="1"/>
</dbReference>
<sequence length="373" mass="41334">MDNQEYIDINRYKRIVIKVGSAIVANNNDIDINKINEIAQDVSFLINQNKEVLIVSSGAVACGMKILKIKKKPENLPLRQALASIGQPYLMSLYTKAFAHYSLNVSQVLISIEDILSRKRYLNAKNTFEALFGLKIIPIVNENDSVAVKELMFGDNDSLSAHILNLVEGNLLIILTDVDGVFDKDPKLYPDSTLIKTITNEEPLLKNLKGKSKLGEGGIASKIKAALTASKGGKTAVIINGKKTNPIKSLFLDKNFLYTIFLPKDYVKSKVYWINNCLSLGKLYIDQGAFESIKRRKGLLAKGIKNIEGVFLKGNVVDIVFEGKPVAKGIVNYDSTDIEKIKGIHSKEINKILGHKTQDDVISTDNIIILENN</sequence>
<dbReference type="GO" id="GO:0055129">
    <property type="term" value="P:L-proline biosynthetic process"/>
    <property type="evidence" value="ECO:0007669"/>
    <property type="project" value="UniProtKB-UniRule"/>
</dbReference>
<keyword evidence="11" id="KW-1185">Reference proteome</keyword>
<evidence type="ECO:0000256" key="1">
    <source>
        <dbReference type="ARBA" id="ARBA00022490"/>
    </source>
</evidence>
<accession>A0A1G6HQY5</accession>
<evidence type="ECO:0000256" key="4">
    <source>
        <dbReference type="ARBA" id="ARBA00022679"/>
    </source>
</evidence>
<dbReference type="AlphaFoldDB" id="A0A1G6HQY5"/>
<feature type="domain" description="PUA" evidence="9">
    <location>
        <begin position="281"/>
        <end position="362"/>
    </location>
</feature>
<feature type="binding site" evidence="8">
    <location>
        <position position="144"/>
    </location>
    <ligand>
        <name>substrate</name>
    </ligand>
</feature>
<dbReference type="GO" id="GO:0003723">
    <property type="term" value="F:RNA binding"/>
    <property type="evidence" value="ECO:0007669"/>
    <property type="project" value="InterPro"/>
</dbReference>
<keyword evidence="4 8" id="KW-0808">Transferase</keyword>
<dbReference type="SUPFAM" id="SSF88697">
    <property type="entry name" value="PUA domain-like"/>
    <property type="match status" value="1"/>
</dbReference>
<reference evidence="11" key="1">
    <citation type="submission" date="2016-10" db="EMBL/GenBank/DDBJ databases">
        <authorList>
            <person name="Varghese N."/>
            <person name="Submissions S."/>
        </authorList>
    </citation>
    <scope>NUCLEOTIDE SEQUENCE [LARGE SCALE GENOMIC DNA]</scope>
    <source>
        <strain evidence="11">DSM 8415</strain>
    </source>
</reference>
<dbReference type="Gene3D" id="2.30.130.10">
    <property type="entry name" value="PUA domain"/>
    <property type="match status" value="1"/>
</dbReference>
<dbReference type="PANTHER" id="PTHR43654">
    <property type="entry name" value="GLUTAMATE 5-KINASE"/>
    <property type="match status" value="1"/>
</dbReference>
<dbReference type="InterPro" id="IPR019797">
    <property type="entry name" value="Glutamate_5-kinase_CS"/>
</dbReference>
<keyword evidence="2 8" id="KW-0028">Amino-acid biosynthesis</keyword>
<organism evidence="10 11">
    <name type="scientific">Desulfurella multipotens</name>
    <dbReference type="NCBI Taxonomy" id="79269"/>
    <lineage>
        <taxon>Bacteria</taxon>
        <taxon>Pseudomonadati</taxon>
        <taxon>Campylobacterota</taxon>
        <taxon>Desulfurellia</taxon>
        <taxon>Desulfurellales</taxon>
        <taxon>Desulfurellaceae</taxon>
        <taxon>Desulfurella</taxon>
    </lineage>
</organism>
<feature type="binding site" evidence="8">
    <location>
        <begin position="176"/>
        <end position="177"/>
    </location>
    <ligand>
        <name>ATP</name>
        <dbReference type="ChEBI" id="CHEBI:30616"/>
    </ligand>
</feature>
<dbReference type="Pfam" id="PF00696">
    <property type="entry name" value="AA_kinase"/>
    <property type="match status" value="1"/>
</dbReference>
<comment type="pathway">
    <text evidence="8">Amino-acid biosynthesis; L-proline biosynthesis; L-glutamate 5-semialdehyde from L-glutamate: step 1/2.</text>
</comment>
<dbReference type="PRINTS" id="PR00474">
    <property type="entry name" value="GLU5KINASE"/>
</dbReference>
<dbReference type="HAMAP" id="MF_00456">
    <property type="entry name" value="ProB"/>
    <property type="match status" value="1"/>
</dbReference>
<dbReference type="OrthoDB" id="9804434at2"/>
<dbReference type="PROSITE" id="PS00902">
    <property type="entry name" value="GLUTAMATE_5_KINASE"/>
    <property type="match status" value="1"/>
</dbReference>
<dbReference type="InterPro" id="IPR041739">
    <property type="entry name" value="G5K_ProB"/>
</dbReference>
<evidence type="ECO:0000256" key="2">
    <source>
        <dbReference type="ARBA" id="ARBA00022605"/>
    </source>
</evidence>
<feature type="binding site" evidence="8">
    <location>
        <position position="156"/>
    </location>
    <ligand>
        <name>substrate</name>
    </ligand>
</feature>
<evidence type="ECO:0000256" key="7">
    <source>
        <dbReference type="ARBA" id="ARBA00022840"/>
    </source>
</evidence>
<dbReference type="PANTHER" id="PTHR43654:SF1">
    <property type="entry name" value="ISOPENTENYL PHOSPHATE KINASE"/>
    <property type="match status" value="1"/>
</dbReference>
<dbReference type="SMART" id="SM00359">
    <property type="entry name" value="PUA"/>
    <property type="match status" value="1"/>
</dbReference>
<dbReference type="RefSeq" id="WP_025392454.1">
    <property type="nucleotide sequence ID" value="NZ_FMYU01000001.1"/>
</dbReference>
<dbReference type="InterPro" id="IPR011529">
    <property type="entry name" value="Glu_5kinase"/>
</dbReference>
<feature type="binding site" evidence="8">
    <location>
        <position position="57"/>
    </location>
    <ligand>
        <name>substrate</name>
    </ligand>
</feature>
<keyword evidence="1 8" id="KW-0963">Cytoplasm</keyword>
<comment type="similarity">
    <text evidence="8">Belongs to the glutamate 5-kinase family.</text>
</comment>
<dbReference type="PIRSF" id="PIRSF000729">
    <property type="entry name" value="GK"/>
    <property type="match status" value="1"/>
</dbReference>
<dbReference type="Proteomes" id="UP000199411">
    <property type="component" value="Unassembled WGS sequence"/>
</dbReference>
<dbReference type="UniPathway" id="UPA00098">
    <property type="reaction ID" value="UER00359"/>
</dbReference>
<comment type="caution">
    <text evidence="8">Lacks conserved residue(s) required for the propagation of feature annotation.</text>
</comment>
<comment type="catalytic activity">
    <reaction evidence="8">
        <text>L-glutamate + ATP = L-glutamyl 5-phosphate + ADP</text>
        <dbReference type="Rhea" id="RHEA:14877"/>
        <dbReference type="ChEBI" id="CHEBI:29985"/>
        <dbReference type="ChEBI" id="CHEBI:30616"/>
        <dbReference type="ChEBI" id="CHEBI:58274"/>
        <dbReference type="ChEBI" id="CHEBI:456216"/>
        <dbReference type="EC" id="2.7.2.11"/>
    </reaction>
</comment>
<dbReference type="NCBIfam" id="TIGR01027">
    <property type="entry name" value="proB"/>
    <property type="match status" value="1"/>
</dbReference>